<evidence type="ECO:0000313" key="6">
    <source>
        <dbReference type="EMBL" id="ADI22876.1"/>
    </source>
</evidence>
<reference evidence="6" key="1">
    <citation type="submission" date="2010-01" db="EMBL/GenBank/DDBJ databases">
        <title>Genome fragments of uncultured bacteria from the North Pacific subtropical Gyre.</title>
        <authorList>
            <person name="Pham V.D."/>
            <person name="Delong E.F."/>
        </authorList>
    </citation>
    <scope>NUCLEOTIDE SEQUENCE</scope>
</reference>
<dbReference type="NCBIfam" id="NF010147">
    <property type="entry name" value="PRK13623.1"/>
    <property type="match status" value="1"/>
</dbReference>
<dbReference type="GO" id="GO:0005506">
    <property type="term" value="F:iron ion binding"/>
    <property type="evidence" value="ECO:0007669"/>
    <property type="project" value="UniProtKB-UniRule"/>
</dbReference>
<dbReference type="PROSITE" id="PS01152">
    <property type="entry name" value="HESB"/>
    <property type="match status" value="1"/>
</dbReference>
<accession>E7C602</accession>
<dbReference type="InterPro" id="IPR016092">
    <property type="entry name" value="ATAP"/>
</dbReference>
<gene>
    <name evidence="4" type="primary">erpA</name>
</gene>
<comment type="function">
    <text evidence="4">Required for insertion of 4Fe-4S clusters for at least IspG.</text>
</comment>
<dbReference type="InterPro" id="IPR000361">
    <property type="entry name" value="ATAP_core_dom"/>
</dbReference>
<dbReference type="HAMAP" id="MF_01380">
    <property type="entry name" value="Fe_S_insert_ErpA"/>
    <property type="match status" value="1"/>
</dbReference>
<dbReference type="AlphaFoldDB" id="E7C602"/>
<protein>
    <recommendedName>
        <fullName evidence="4">Iron-sulfur cluster insertion protein ErpA</fullName>
    </recommendedName>
</protein>
<dbReference type="GO" id="GO:0016226">
    <property type="term" value="P:iron-sulfur cluster assembly"/>
    <property type="evidence" value="ECO:0007669"/>
    <property type="project" value="UniProtKB-UniRule"/>
</dbReference>
<evidence type="ECO:0000256" key="3">
    <source>
        <dbReference type="ARBA" id="ARBA00023014"/>
    </source>
</evidence>
<evidence type="ECO:0000259" key="5">
    <source>
        <dbReference type="Pfam" id="PF01521"/>
    </source>
</evidence>
<dbReference type="InterPro" id="IPR023063">
    <property type="entry name" value="ErpA_proteobact"/>
</dbReference>
<feature type="binding site" evidence="4">
    <location>
        <position position="104"/>
    </location>
    <ligand>
        <name>iron-sulfur cluster</name>
        <dbReference type="ChEBI" id="CHEBI:30408"/>
    </ligand>
</feature>
<name>E7C602_9GAMM</name>
<dbReference type="PANTHER" id="PTHR43011">
    <property type="entry name" value="IRON-SULFUR CLUSTER ASSEMBLY 2 HOMOLOG, MITOCHONDRIAL"/>
    <property type="match status" value="1"/>
</dbReference>
<feature type="binding site" evidence="4">
    <location>
        <position position="40"/>
    </location>
    <ligand>
        <name>iron-sulfur cluster</name>
        <dbReference type="ChEBI" id="CHEBI:30408"/>
    </ligand>
</feature>
<dbReference type="PANTHER" id="PTHR43011:SF1">
    <property type="entry name" value="IRON-SULFUR CLUSTER ASSEMBLY 2 HOMOLOG, MITOCHONDRIAL"/>
    <property type="match status" value="1"/>
</dbReference>
<comment type="similarity">
    <text evidence="4">Belongs to the HesB/IscA family.</text>
</comment>
<sequence length="112" mass="12454">MTEAPMVSMTQNAVQRLERLISAKEQSNLMLRVYVQGGGCSGFQYGFQFEEQREEDDLEFERDGVKLLVDSMSLQYLMGSEIDFVDDLMGTRFVVSNPNAATTCGCGSSFAV</sequence>
<dbReference type="NCBIfam" id="TIGR00049">
    <property type="entry name" value="iron-sulfur cluster assembly accessory protein"/>
    <property type="match status" value="1"/>
</dbReference>
<dbReference type="InterPro" id="IPR035903">
    <property type="entry name" value="HesB-like_dom_sf"/>
</dbReference>
<proteinExistence type="inferred from homology"/>
<feature type="binding site" evidence="4">
    <location>
        <position position="106"/>
    </location>
    <ligand>
        <name>iron-sulfur cluster</name>
        <dbReference type="ChEBI" id="CHEBI:30408"/>
    </ligand>
</feature>
<dbReference type="SUPFAM" id="SSF89360">
    <property type="entry name" value="HesB-like domain"/>
    <property type="match status" value="1"/>
</dbReference>
<comment type="cofactor">
    <cofactor evidence="4">
        <name>iron-sulfur cluster</name>
        <dbReference type="ChEBI" id="CHEBI:30408"/>
    </cofactor>
    <text evidence="4">Binds 1 iron-sulfur cluster per subunit.</text>
</comment>
<dbReference type="Pfam" id="PF01521">
    <property type="entry name" value="Fe-S_biosyn"/>
    <property type="match status" value="1"/>
</dbReference>
<evidence type="ECO:0000256" key="2">
    <source>
        <dbReference type="ARBA" id="ARBA00023004"/>
    </source>
</evidence>
<organism evidence="6">
    <name type="scientific">uncultured gamma proteobacterium HF0500_32L01</name>
    <dbReference type="NCBI Taxonomy" id="723574"/>
    <lineage>
        <taxon>Bacteria</taxon>
        <taxon>Pseudomonadati</taxon>
        <taxon>Pseudomonadota</taxon>
        <taxon>Gammaproteobacteria</taxon>
        <taxon>environmental samples</taxon>
    </lineage>
</organism>
<dbReference type="GO" id="GO:0051537">
    <property type="term" value="F:2 iron, 2 sulfur cluster binding"/>
    <property type="evidence" value="ECO:0007669"/>
    <property type="project" value="TreeGrafter"/>
</dbReference>
<dbReference type="Gene3D" id="2.60.300.12">
    <property type="entry name" value="HesB-like domain"/>
    <property type="match status" value="1"/>
</dbReference>
<dbReference type="FunFam" id="2.60.300.12:FF:000002">
    <property type="entry name" value="Iron-sulfur cluster insertion protein ErpA"/>
    <property type="match status" value="1"/>
</dbReference>
<evidence type="ECO:0000256" key="1">
    <source>
        <dbReference type="ARBA" id="ARBA00022723"/>
    </source>
</evidence>
<dbReference type="InterPro" id="IPR017870">
    <property type="entry name" value="FeS_cluster_insertion_CS"/>
</dbReference>
<keyword evidence="1 4" id="KW-0479">Metal-binding</keyword>
<feature type="domain" description="Core" evidence="5">
    <location>
        <begin position="7"/>
        <end position="107"/>
    </location>
</feature>
<keyword evidence="3 4" id="KW-0411">Iron-sulfur</keyword>
<evidence type="ECO:0000256" key="4">
    <source>
        <dbReference type="HAMAP-Rule" id="MF_01380"/>
    </source>
</evidence>
<comment type="subunit">
    <text evidence="4">Homodimer.</text>
</comment>
<dbReference type="EMBL" id="GU567999">
    <property type="protein sequence ID" value="ADI22876.1"/>
    <property type="molecule type" value="Genomic_DNA"/>
</dbReference>
<dbReference type="GO" id="GO:0051539">
    <property type="term" value="F:4 iron, 4 sulfur cluster binding"/>
    <property type="evidence" value="ECO:0007669"/>
    <property type="project" value="TreeGrafter"/>
</dbReference>
<keyword evidence="2 4" id="KW-0408">Iron</keyword>